<protein>
    <submittedName>
        <fullName evidence="4">Zinc carboxypeptidase</fullName>
    </submittedName>
</protein>
<sequence length="637" mass="70935">MSVAIRSDFAGGNVTVLKNEGSEVEITPDLRGGKPWFYWHFEATASQSGRVTFTFPNAQRVGVRGPAYSVDGGQNWHWLGADHVEYAAPPGNGTASQRESFYYDFTAEIRKVRFAVAIPYLQDNLERFLREHQTNQHLKRLPFAKTRNGTPIELLQIGEPGPNVKAMIVTARHHACESMASYVMEGWLHEAMSDSPAGSSFRAKHVLFAIPLVDKDGVQAGDQGKNRPPHDHNRDYGEMPLYPEIKAIQDLGEAQRVRYALDMHCPALRGDIHEAFHFMGLGLPHIKDNVNEFIAWLKEERPQLAMAPINVLADPAKPNAINRSINSHHFALRDGSVFAATLEIPYTQATVLLDQNLARAYGRGMLRAWNRMQFKSADLSDRGAAENAQLIEFRTTFQKTFRSKPQEVEAMAQGYLADPSAPALLRVEANHLLSVLRLQQKRPAEALQYCDVARNDPLASTYQQIAASVQRLQIVSAIATTTAAQFELALKDFQQLPYPALEQQAKALEIASNFHQMRQEYARSIELARQQLPVAAGYEKGKVLNRIASLHEFAKEPNKAIAARTEAVELLRKQLSPAPQRSVFGAMMVSEQFTAICGIPTATLAEKRTAGEMVLNHDIVSAEVKSKVKQALAELEE</sequence>
<comment type="cofactor">
    <cofactor evidence="1">
        <name>Zn(2+)</name>
        <dbReference type="ChEBI" id="CHEBI:29105"/>
    </cofactor>
</comment>
<organism evidence="4 5">
    <name type="scientific">Anatilimnocola aggregata</name>
    <dbReference type="NCBI Taxonomy" id="2528021"/>
    <lineage>
        <taxon>Bacteria</taxon>
        <taxon>Pseudomonadati</taxon>
        <taxon>Planctomycetota</taxon>
        <taxon>Planctomycetia</taxon>
        <taxon>Pirellulales</taxon>
        <taxon>Pirellulaceae</taxon>
        <taxon>Anatilimnocola</taxon>
    </lineage>
</organism>
<dbReference type="PANTHER" id="PTHR12756:SF11">
    <property type="entry name" value="CYTOSOLIC CARBOXYPEPTIDASE 1"/>
    <property type="match status" value="1"/>
</dbReference>
<dbReference type="Proteomes" id="UP000315017">
    <property type="component" value="Chromosome"/>
</dbReference>
<evidence type="ECO:0000256" key="1">
    <source>
        <dbReference type="ARBA" id="ARBA00001947"/>
    </source>
</evidence>
<dbReference type="Pfam" id="PF00246">
    <property type="entry name" value="Peptidase_M14"/>
    <property type="match status" value="1"/>
</dbReference>
<evidence type="ECO:0000259" key="3">
    <source>
        <dbReference type="PROSITE" id="PS52035"/>
    </source>
</evidence>
<dbReference type="PROSITE" id="PS52035">
    <property type="entry name" value="PEPTIDASE_M14"/>
    <property type="match status" value="1"/>
</dbReference>
<dbReference type="PANTHER" id="PTHR12756">
    <property type="entry name" value="CYTOSOLIC CARBOXYPEPTIDASE"/>
    <property type="match status" value="1"/>
</dbReference>
<evidence type="ECO:0000313" key="5">
    <source>
        <dbReference type="Proteomes" id="UP000315017"/>
    </source>
</evidence>
<dbReference type="EMBL" id="CP036274">
    <property type="protein sequence ID" value="QDU28619.1"/>
    <property type="molecule type" value="Genomic_DNA"/>
</dbReference>
<keyword evidence="4" id="KW-0378">Hydrolase</keyword>
<dbReference type="GO" id="GO:0006508">
    <property type="term" value="P:proteolysis"/>
    <property type="evidence" value="ECO:0007669"/>
    <property type="project" value="InterPro"/>
</dbReference>
<dbReference type="KEGG" id="aagg:ETAA8_37220"/>
<dbReference type="GO" id="GO:0004181">
    <property type="term" value="F:metallocarboxypeptidase activity"/>
    <property type="evidence" value="ECO:0007669"/>
    <property type="project" value="InterPro"/>
</dbReference>
<dbReference type="Gene3D" id="3.40.630.10">
    <property type="entry name" value="Zn peptidases"/>
    <property type="match status" value="1"/>
</dbReference>
<dbReference type="GO" id="GO:0008270">
    <property type="term" value="F:zinc ion binding"/>
    <property type="evidence" value="ECO:0007669"/>
    <property type="project" value="InterPro"/>
</dbReference>
<accession>A0A517YEI6</accession>
<gene>
    <name evidence="4" type="ORF">ETAA8_37220</name>
</gene>
<reference evidence="4 5" key="1">
    <citation type="submission" date="2019-02" db="EMBL/GenBank/DDBJ databases">
        <title>Deep-cultivation of Planctomycetes and their phenomic and genomic characterization uncovers novel biology.</title>
        <authorList>
            <person name="Wiegand S."/>
            <person name="Jogler M."/>
            <person name="Boedeker C."/>
            <person name="Pinto D."/>
            <person name="Vollmers J."/>
            <person name="Rivas-Marin E."/>
            <person name="Kohn T."/>
            <person name="Peeters S.H."/>
            <person name="Heuer A."/>
            <person name="Rast P."/>
            <person name="Oberbeckmann S."/>
            <person name="Bunk B."/>
            <person name="Jeske O."/>
            <person name="Meyerdierks A."/>
            <person name="Storesund J.E."/>
            <person name="Kallscheuer N."/>
            <person name="Luecker S."/>
            <person name="Lage O.M."/>
            <person name="Pohl T."/>
            <person name="Merkel B.J."/>
            <person name="Hornburger P."/>
            <person name="Mueller R.-W."/>
            <person name="Bruemmer F."/>
            <person name="Labrenz M."/>
            <person name="Spormann A.M."/>
            <person name="Op den Camp H."/>
            <person name="Overmann J."/>
            <person name="Amann R."/>
            <person name="Jetten M.S.M."/>
            <person name="Mascher T."/>
            <person name="Medema M.H."/>
            <person name="Devos D.P."/>
            <person name="Kaster A.-K."/>
            <person name="Ovreas L."/>
            <person name="Rohde M."/>
            <person name="Galperin M.Y."/>
            <person name="Jogler C."/>
        </authorList>
    </citation>
    <scope>NUCLEOTIDE SEQUENCE [LARGE SCALE GENOMIC DNA]</scope>
    <source>
        <strain evidence="4 5">ETA_A8</strain>
    </source>
</reference>
<feature type="active site" description="Proton donor/acceptor" evidence="2">
    <location>
        <position position="343"/>
    </location>
</feature>
<keyword evidence="5" id="KW-1185">Reference proteome</keyword>
<keyword evidence="4" id="KW-0645">Protease</keyword>
<dbReference type="AlphaFoldDB" id="A0A517YEI6"/>
<dbReference type="InterPro" id="IPR000834">
    <property type="entry name" value="Peptidase_M14"/>
</dbReference>
<feature type="domain" description="Peptidase M14" evidence="3">
    <location>
        <begin position="110"/>
        <end position="365"/>
    </location>
</feature>
<keyword evidence="4" id="KW-0121">Carboxypeptidase</keyword>
<dbReference type="SUPFAM" id="SSF53187">
    <property type="entry name" value="Zn-dependent exopeptidases"/>
    <property type="match status" value="1"/>
</dbReference>
<dbReference type="InterPro" id="IPR050821">
    <property type="entry name" value="Cytosolic_carboxypeptidase"/>
</dbReference>
<evidence type="ECO:0000256" key="2">
    <source>
        <dbReference type="PROSITE-ProRule" id="PRU01379"/>
    </source>
</evidence>
<name>A0A517YEI6_9BACT</name>
<proteinExistence type="inferred from homology"/>
<comment type="similarity">
    <text evidence="2">Belongs to the peptidase M14 family.</text>
</comment>
<dbReference type="Gene3D" id="2.60.40.3120">
    <property type="match status" value="1"/>
</dbReference>
<dbReference type="RefSeq" id="WP_202921057.1">
    <property type="nucleotide sequence ID" value="NZ_CP036274.1"/>
</dbReference>
<evidence type="ECO:0000313" key="4">
    <source>
        <dbReference type="EMBL" id="QDU28619.1"/>
    </source>
</evidence>